<proteinExistence type="inferred from homology"/>
<dbReference type="RefSeq" id="WP_126917169.1">
    <property type="nucleotide sequence ID" value="NZ_CP034587.1"/>
</dbReference>
<gene>
    <name evidence="2" type="primary">ureD</name>
    <name evidence="3" type="ORF">EKH77_28725</name>
</gene>
<keyword evidence="2" id="KW-0996">Nickel insertion</keyword>
<dbReference type="Proteomes" id="UP000267900">
    <property type="component" value="Chromosome"/>
</dbReference>
<name>A0A3Q9FYD1_STRLT</name>
<comment type="subcellular location">
    <subcellularLocation>
        <location evidence="2">Cytoplasm</location>
    </subcellularLocation>
</comment>
<dbReference type="GO" id="GO:0005737">
    <property type="term" value="C:cytoplasm"/>
    <property type="evidence" value="ECO:0007669"/>
    <property type="project" value="UniProtKB-SubCell"/>
</dbReference>
<evidence type="ECO:0000313" key="4">
    <source>
        <dbReference type="Proteomes" id="UP000267900"/>
    </source>
</evidence>
<keyword evidence="4" id="KW-1185">Reference proteome</keyword>
<dbReference type="HAMAP" id="MF_01384">
    <property type="entry name" value="UreD"/>
    <property type="match status" value="1"/>
</dbReference>
<accession>A0A3Q9FYD1</accession>
<dbReference type="AlphaFoldDB" id="A0A3Q9FYD1"/>
<dbReference type="InterPro" id="IPR002669">
    <property type="entry name" value="UreD"/>
</dbReference>
<evidence type="ECO:0000256" key="2">
    <source>
        <dbReference type="HAMAP-Rule" id="MF_01384"/>
    </source>
</evidence>
<reference evidence="3 4" key="1">
    <citation type="submission" date="2018-12" db="EMBL/GenBank/DDBJ databases">
        <title>The whole draft genome of Streptomyce luteoverticillatus CGMCC 15060.</title>
        <authorList>
            <person name="Feng Z."/>
            <person name="Chen G."/>
            <person name="Zhang J."/>
            <person name="Zhu H."/>
            <person name="Yu X."/>
            <person name="Zhang W."/>
            <person name="Zhang X."/>
        </authorList>
    </citation>
    <scope>NUCLEOTIDE SEQUENCE [LARGE SCALE GENOMIC DNA]</scope>
    <source>
        <strain evidence="3 4">CGMCC 15060</strain>
    </source>
</reference>
<evidence type="ECO:0000256" key="1">
    <source>
        <dbReference type="ARBA" id="ARBA00023186"/>
    </source>
</evidence>
<protein>
    <recommendedName>
        <fullName evidence="2">Urease accessory protein UreD</fullName>
    </recommendedName>
</protein>
<dbReference type="EMBL" id="CP034587">
    <property type="protein sequence ID" value="AZQ74667.1"/>
    <property type="molecule type" value="Genomic_DNA"/>
</dbReference>
<keyword evidence="1 2" id="KW-0143">Chaperone</keyword>
<dbReference type="OrthoDB" id="8677206at2"/>
<organism evidence="3 4">
    <name type="scientific">Streptomyces luteoverticillatus</name>
    <name type="common">Streptoverticillium luteoverticillatus</name>
    <dbReference type="NCBI Taxonomy" id="66425"/>
    <lineage>
        <taxon>Bacteria</taxon>
        <taxon>Bacillati</taxon>
        <taxon>Actinomycetota</taxon>
        <taxon>Actinomycetes</taxon>
        <taxon>Kitasatosporales</taxon>
        <taxon>Streptomycetaceae</taxon>
        <taxon>Streptomyces</taxon>
    </lineage>
</organism>
<dbReference type="GO" id="GO:0016151">
    <property type="term" value="F:nickel cation binding"/>
    <property type="evidence" value="ECO:0007669"/>
    <property type="project" value="UniProtKB-UniRule"/>
</dbReference>
<comment type="function">
    <text evidence="2">Required for maturation of urease via the functional incorporation of the urease nickel metallocenter.</text>
</comment>
<keyword evidence="2" id="KW-0963">Cytoplasm</keyword>
<comment type="subunit">
    <text evidence="2">UreD, UreF and UreG form a complex that acts as a GTP-hydrolysis-dependent molecular chaperone, activating the urease apoprotein by helping to assemble the nickel containing metallocenter of UreC. The UreE protein probably delivers the nickel.</text>
</comment>
<sequence length="263" mass="26916">MATALAPDPAGVVAAARIVAAPDGRGATALPVLEGGGPFALRRVGGRGAEARVALVGAMSAPLGGDRLTLDARVEAGAALAFSTTAATIALPGRTGAPATYDTRIDVAEGAALRWLPEPLISAHGSDVRTTTRVALGAGARLLLREEQVLGRADELPGRLRSRLTIHQAGRPLFDQELRYGPGAPGWDGGAVLGGHRAVGQLVVVHPVFEERPMAARPLGATAAVTPLAGPAVVVSAVARDALELRKVLDSWASELNDIIRAF</sequence>
<dbReference type="Pfam" id="PF01774">
    <property type="entry name" value="UreD"/>
    <property type="match status" value="1"/>
</dbReference>
<comment type="similarity">
    <text evidence="2">Belongs to the UreD family.</text>
</comment>
<evidence type="ECO:0000313" key="3">
    <source>
        <dbReference type="EMBL" id="AZQ74667.1"/>
    </source>
</evidence>